<keyword evidence="3" id="KW-1185">Reference proteome</keyword>
<dbReference type="EMBL" id="BGPR01002441">
    <property type="protein sequence ID" value="GBM73486.1"/>
    <property type="molecule type" value="Genomic_DNA"/>
</dbReference>
<accession>A0A4Y2I8R0</accession>
<protein>
    <submittedName>
        <fullName evidence="2">Uncharacterized protein</fullName>
    </submittedName>
</protein>
<sequence length="112" mass="12754">MPRESDPSNFPPSVGCVPVDSSFLEGQDDRCRWQRDKRAPDQEQRGPRSTRSFSTVQSPDDAVVTIAKLEEKYLASLCSYRISVERKGVDEVTMNLCFHSRITEVRYLVVTV</sequence>
<evidence type="ECO:0000313" key="3">
    <source>
        <dbReference type="Proteomes" id="UP000499080"/>
    </source>
</evidence>
<dbReference type="AlphaFoldDB" id="A0A4Y2I8R0"/>
<evidence type="ECO:0000313" key="2">
    <source>
        <dbReference type="EMBL" id="GBM73486.1"/>
    </source>
</evidence>
<dbReference type="Proteomes" id="UP000499080">
    <property type="component" value="Unassembled WGS sequence"/>
</dbReference>
<comment type="caution">
    <text evidence="2">The sequence shown here is derived from an EMBL/GenBank/DDBJ whole genome shotgun (WGS) entry which is preliminary data.</text>
</comment>
<reference evidence="2 3" key="1">
    <citation type="journal article" date="2019" name="Sci. Rep.">
        <title>Orb-weaving spider Araneus ventricosus genome elucidates the spidroin gene catalogue.</title>
        <authorList>
            <person name="Kono N."/>
            <person name="Nakamura H."/>
            <person name="Ohtoshi R."/>
            <person name="Moran D.A.P."/>
            <person name="Shinohara A."/>
            <person name="Yoshida Y."/>
            <person name="Fujiwara M."/>
            <person name="Mori M."/>
            <person name="Tomita M."/>
            <person name="Arakawa K."/>
        </authorList>
    </citation>
    <scope>NUCLEOTIDE SEQUENCE [LARGE SCALE GENOMIC DNA]</scope>
</reference>
<proteinExistence type="predicted"/>
<feature type="region of interest" description="Disordered" evidence="1">
    <location>
        <begin position="1"/>
        <end position="58"/>
    </location>
</feature>
<evidence type="ECO:0000256" key="1">
    <source>
        <dbReference type="SAM" id="MobiDB-lite"/>
    </source>
</evidence>
<feature type="compositionally biased region" description="Basic and acidic residues" evidence="1">
    <location>
        <begin position="27"/>
        <end position="46"/>
    </location>
</feature>
<organism evidence="2 3">
    <name type="scientific">Araneus ventricosus</name>
    <name type="common">Orbweaver spider</name>
    <name type="synonym">Epeira ventricosa</name>
    <dbReference type="NCBI Taxonomy" id="182803"/>
    <lineage>
        <taxon>Eukaryota</taxon>
        <taxon>Metazoa</taxon>
        <taxon>Ecdysozoa</taxon>
        <taxon>Arthropoda</taxon>
        <taxon>Chelicerata</taxon>
        <taxon>Arachnida</taxon>
        <taxon>Araneae</taxon>
        <taxon>Araneomorphae</taxon>
        <taxon>Entelegynae</taxon>
        <taxon>Araneoidea</taxon>
        <taxon>Araneidae</taxon>
        <taxon>Araneus</taxon>
    </lineage>
</organism>
<name>A0A4Y2I8R0_ARAVE</name>
<feature type="compositionally biased region" description="Polar residues" evidence="1">
    <location>
        <begin position="47"/>
        <end position="58"/>
    </location>
</feature>
<gene>
    <name evidence="2" type="ORF">AVEN_6808_1</name>
</gene>